<keyword evidence="9" id="KW-0614">Plasmid</keyword>
<dbReference type="InterPro" id="IPR027417">
    <property type="entry name" value="P-loop_NTPase"/>
</dbReference>
<dbReference type="EMBL" id="CP095076">
    <property type="protein sequence ID" value="UOR14099.1"/>
    <property type="molecule type" value="Genomic_DNA"/>
</dbReference>
<dbReference type="PANTHER" id="PTHR37937">
    <property type="entry name" value="CONJUGATIVE TRANSFER: DNA TRANSPORT"/>
    <property type="match status" value="1"/>
</dbReference>
<evidence type="ECO:0000256" key="8">
    <source>
        <dbReference type="SAM" id="Phobius"/>
    </source>
</evidence>
<dbReference type="NCBIfam" id="NF045973">
    <property type="entry name" value="conju_CD1115"/>
    <property type="match status" value="1"/>
</dbReference>
<dbReference type="PROSITE" id="PS00018">
    <property type="entry name" value="EF_HAND_1"/>
    <property type="match status" value="1"/>
</dbReference>
<feature type="region of interest" description="Disordered" evidence="7">
    <location>
        <begin position="594"/>
        <end position="747"/>
    </location>
</feature>
<evidence type="ECO:0000256" key="6">
    <source>
        <dbReference type="ARBA" id="ARBA00023136"/>
    </source>
</evidence>
<dbReference type="InterPro" id="IPR051539">
    <property type="entry name" value="T4SS-coupling_protein"/>
</dbReference>
<protein>
    <submittedName>
        <fullName evidence="9">Type IV secretory system conjugative DNA transfer family protein</fullName>
    </submittedName>
</protein>
<evidence type="ECO:0000313" key="9">
    <source>
        <dbReference type="EMBL" id="UOR14099.1"/>
    </source>
</evidence>
<dbReference type="SUPFAM" id="SSF52540">
    <property type="entry name" value="P-loop containing nucleoside triphosphate hydrolases"/>
    <property type="match status" value="1"/>
</dbReference>
<accession>A0ABY4HH71</accession>
<sequence>MKKRKLKKGAWQKITVVFLTSIVVAYIISALLYVLAAGVSIKDALMDYQSVFNFLQTTNSQNLLIVSVLSFLFLGWFLKTTDIFEKTYEDASSHGVHGQGRMGTVDEYIQSGIISKRKHAQYDPKDYNVALSAEEGIILARDPKKNNLIIVPNDSKANNRNVIVVGSPGSAKGQGYVLTNLINNRTDTIITTDPKGELHRDTAQLKRDQGFAVFQIDFLDFMQSGHNPLDYVFSDIDAQKVSMTMAKNSTEDGKFDFFMERAQKMLQGLITYCKGINPKANMNDVVEVFNDYVNPDIETFSDFVENDVGKGHEAYHILKGLTSLTSNTRSSVLSNFSSVISIFQINMVNRMTRTSDFNFYDFQKQKSILYVKIPMRKNPFQAITATFFDQLIDAFYSIADKQPDGKLPIKATFLLDEFQNIGRLNGYEETLATCRGLNISMQTIIQDLAKMELLYKKEGVRSIVSNHAIRLFLKTGDPETAKYFSSLTEPQTVKYNTGGISEPGGLLNTKGKTSVSENEQYQKKELISAGRLANLADDECFILSSEANPIHAKKAFQYIIYKGFLFDKKRKPCYEKNRKRYIKDFHLTPYEIETSENQEIERQPEVEVEQDKQMQDEYEENKKPENLSDKDFSDEDEDNDHSDELTEEELSMLYGNQDNEEPEVEQEERGESITSELQSTLDEIESELDDLDTDENEIDQEALDDAINEIAEDDDTEENQTEDKSKVEDEEDKRKEDTTSVPDELPM</sequence>
<evidence type="ECO:0000256" key="1">
    <source>
        <dbReference type="ARBA" id="ARBA00004651"/>
    </source>
</evidence>
<organism evidence="9 10">
    <name type="scientific">Halobacillus amylolyticus</name>
    <dbReference type="NCBI Taxonomy" id="2932259"/>
    <lineage>
        <taxon>Bacteria</taxon>
        <taxon>Bacillati</taxon>
        <taxon>Bacillota</taxon>
        <taxon>Bacilli</taxon>
        <taxon>Bacillales</taxon>
        <taxon>Bacillaceae</taxon>
        <taxon>Halobacillus</taxon>
    </lineage>
</organism>
<dbReference type="InterPro" id="IPR003688">
    <property type="entry name" value="TraG/VirD4"/>
</dbReference>
<feature type="compositionally biased region" description="Acidic residues" evidence="7">
    <location>
        <begin position="632"/>
        <end position="650"/>
    </location>
</feature>
<dbReference type="InterPro" id="IPR018247">
    <property type="entry name" value="EF_Hand_1_Ca_BS"/>
</dbReference>
<keyword evidence="3" id="KW-1003">Cell membrane</keyword>
<keyword evidence="5 8" id="KW-1133">Transmembrane helix</keyword>
<keyword evidence="4 8" id="KW-0812">Transmembrane</keyword>
<evidence type="ECO:0000256" key="3">
    <source>
        <dbReference type="ARBA" id="ARBA00022475"/>
    </source>
</evidence>
<geneLocation type="plasmid" evidence="9 10">
    <name>unnamed1</name>
</geneLocation>
<keyword evidence="6 8" id="KW-0472">Membrane</keyword>
<evidence type="ECO:0000256" key="4">
    <source>
        <dbReference type="ARBA" id="ARBA00022692"/>
    </source>
</evidence>
<reference evidence="9" key="1">
    <citation type="submission" date="2022-04" db="EMBL/GenBank/DDBJ databases">
        <title>Halobacillus sp. isolated from saltern.</title>
        <authorList>
            <person name="Won M."/>
            <person name="Lee C.-M."/>
            <person name="Woen H.-Y."/>
            <person name="Kwon S.-W."/>
        </authorList>
    </citation>
    <scope>NUCLEOTIDE SEQUENCE</scope>
    <source>
        <strain evidence="9">SSHM10-5</strain>
        <plasmid evidence="9">unnamed1</plasmid>
    </source>
</reference>
<evidence type="ECO:0000256" key="7">
    <source>
        <dbReference type="SAM" id="MobiDB-lite"/>
    </source>
</evidence>
<proteinExistence type="inferred from homology"/>
<feature type="compositionally biased region" description="Basic and acidic residues" evidence="7">
    <location>
        <begin position="599"/>
        <end position="631"/>
    </location>
</feature>
<dbReference type="CDD" id="cd01127">
    <property type="entry name" value="TrwB_TraG_TraD_VirD4"/>
    <property type="match status" value="1"/>
</dbReference>
<name>A0ABY4HH71_9BACI</name>
<evidence type="ECO:0000256" key="2">
    <source>
        <dbReference type="ARBA" id="ARBA00008806"/>
    </source>
</evidence>
<dbReference type="RefSeq" id="WP_245036199.1">
    <property type="nucleotide sequence ID" value="NZ_CP095076.1"/>
</dbReference>
<comment type="similarity">
    <text evidence="2">Belongs to the VirD4/TraG family.</text>
</comment>
<dbReference type="Gene3D" id="3.40.50.300">
    <property type="entry name" value="P-loop containing nucleotide triphosphate hydrolases"/>
    <property type="match status" value="1"/>
</dbReference>
<feature type="compositionally biased region" description="Acidic residues" evidence="7">
    <location>
        <begin position="682"/>
        <end position="720"/>
    </location>
</feature>
<feature type="transmembrane region" description="Helical" evidence="8">
    <location>
        <begin position="16"/>
        <end position="41"/>
    </location>
</feature>
<dbReference type="Proteomes" id="UP000830326">
    <property type="component" value="Plasmid unnamed1"/>
</dbReference>
<feature type="compositionally biased region" description="Basic and acidic residues" evidence="7">
    <location>
        <begin position="721"/>
        <end position="738"/>
    </location>
</feature>
<keyword evidence="10" id="KW-1185">Reference proteome</keyword>
<comment type="subcellular location">
    <subcellularLocation>
        <location evidence="1">Cell membrane</location>
        <topology evidence="1">Multi-pass membrane protein</topology>
    </subcellularLocation>
</comment>
<evidence type="ECO:0000256" key="5">
    <source>
        <dbReference type="ARBA" id="ARBA00022989"/>
    </source>
</evidence>
<dbReference type="PANTHER" id="PTHR37937:SF1">
    <property type="entry name" value="CONJUGATIVE TRANSFER: DNA TRANSPORT"/>
    <property type="match status" value="1"/>
</dbReference>
<feature type="compositionally biased region" description="Acidic residues" evidence="7">
    <location>
        <begin position="658"/>
        <end position="668"/>
    </location>
</feature>
<dbReference type="Pfam" id="PF02534">
    <property type="entry name" value="T4SS-DNA_transf"/>
    <property type="match status" value="1"/>
</dbReference>
<evidence type="ECO:0000313" key="10">
    <source>
        <dbReference type="Proteomes" id="UP000830326"/>
    </source>
</evidence>
<gene>
    <name evidence="9" type="ORF">MUO15_21320</name>
</gene>